<protein>
    <submittedName>
        <fullName evidence="1">Uncharacterized protein</fullName>
    </submittedName>
</protein>
<proteinExistence type="predicted"/>
<reference evidence="1" key="1">
    <citation type="submission" date="2020-05" db="EMBL/GenBank/DDBJ databases">
        <title>Large-scale comparative analyses of tick genomes elucidate their genetic diversity and vector capacities.</title>
        <authorList>
            <person name="Jia N."/>
            <person name="Wang J."/>
            <person name="Shi W."/>
            <person name="Du L."/>
            <person name="Sun Y."/>
            <person name="Zhan W."/>
            <person name="Jiang J."/>
            <person name="Wang Q."/>
            <person name="Zhang B."/>
            <person name="Ji P."/>
            <person name="Sakyi L.B."/>
            <person name="Cui X."/>
            <person name="Yuan T."/>
            <person name="Jiang B."/>
            <person name="Yang W."/>
            <person name="Lam T.T.-Y."/>
            <person name="Chang Q."/>
            <person name="Ding S."/>
            <person name="Wang X."/>
            <person name="Zhu J."/>
            <person name="Ruan X."/>
            <person name="Zhao L."/>
            <person name="Wei J."/>
            <person name="Que T."/>
            <person name="Du C."/>
            <person name="Cheng J."/>
            <person name="Dai P."/>
            <person name="Han X."/>
            <person name="Huang E."/>
            <person name="Gao Y."/>
            <person name="Liu J."/>
            <person name="Shao H."/>
            <person name="Ye R."/>
            <person name="Li L."/>
            <person name="Wei W."/>
            <person name="Wang X."/>
            <person name="Wang C."/>
            <person name="Yang T."/>
            <person name="Huo Q."/>
            <person name="Li W."/>
            <person name="Guo W."/>
            <person name="Chen H."/>
            <person name="Zhou L."/>
            <person name="Ni X."/>
            <person name="Tian J."/>
            <person name="Zhou Y."/>
            <person name="Sheng Y."/>
            <person name="Liu T."/>
            <person name="Pan Y."/>
            <person name="Xia L."/>
            <person name="Li J."/>
            <person name="Zhao F."/>
            <person name="Cao W."/>
        </authorList>
    </citation>
    <scope>NUCLEOTIDE SEQUENCE</scope>
    <source>
        <strain evidence="1">Hyas-2018</strain>
    </source>
</reference>
<sequence>MLAYTPLTVPRGMIHTAVRGRRPAIIPWKEMSATHRESRRTVHNDDATIKTLRAGVGLTLSNLARRSSQCYGVESPLWAGHEIDGHDCGGPAASTRRNPTDAHKARWERGAAPA</sequence>
<dbReference type="Proteomes" id="UP000821845">
    <property type="component" value="Chromosome 3"/>
</dbReference>
<dbReference type="EMBL" id="CM023483">
    <property type="protein sequence ID" value="KAH6935740.1"/>
    <property type="molecule type" value="Genomic_DNA"/>
</dbReference>
<evidence type="ECO:0000313" key="1">
    <source>
        <dbReference type="EMBL" id="KAH6935740.1"/>
    </source>
</evidence>
<name>A0ACB7SM37_HYAAI</name>
<keyword evidence="2" id="KW-1185">Reference proteome</keyword>
<evidence type="ECO:0000313" key="2">
    <source>
        <dbReference type="Proteomes" id="UP000821845"/>
    </source>
</evidence>
<organism evidence="1 2">
    <name type="scientific">Hyalomma asiaticum</name>
    <name type="common">Tick</name>
    <dbReference type="NCBI Taxonomy" id="266040"/>
    <lineage>
        <taxon>Eukaryota</taxon>
        <taxon>Metazoa</taxon>
        <taxon>Ecdysozoa</taxon>
        <taxon>Arthropoda</taxon>
        <taxon>Chelicerata</taxon>
        <taxon>Arachnida</taxon>
        <taxon>Acari</taxon>
        <taxon>Parasitiformes</taxon>
        <taxon>Ixodida</taxon>
        <taxon>Ixodoidea</taxon>
        <taxon>Ixodidae</taxon>
        <taxon>Hyalomminae</taxon>
        <taxon>Hyalomma</taxon>
    </lineage>
</organism>
<comment type="caution">
    <text evidence="1">The sequence shown here is derived from an EMBL/GenBank/DDBJ whole genome shotgun (WGS) entry which is preliminary data.</text>
</comment>
<accession>A0ACB7SM37</accession>
<gene>
    <name evidence="1" type="ORF">HPB50_008882</name>
</gene>